<comment type="caution">
    <text evidence="6">The sequence shown here is derived from an EMBL/GenBank/DDBJ whole genome shotgun (WGS) entry which is preliminary data.</text>
</comment>
<dbReference type="SUPFAM" id="SSF46785">
    <property type="entry name" value="Winged helix' DNA-binding domain"/>
    <property type="match status" value="1"/>
</dbReference>
<keyword evidence="7" id="KW-1185">Reference proteome</keyword>
<feature type="domain" description="IclR-ED" evidence="5">
    <location>
        <begin position="66"/>
        <end position="243"/>
    </location>
</feature>
<keyword evidence="3" id="KW-0804">Transcription</keyword>
<dbReference type="GO" id="GO:0003700">
    <property type="term" value="F:DNA-binding transcription factor activity"/>
    <property type="evidence" value="ECO:0007669"/>
    <property type="project" value="TreeGrafter"/>
</dbReference>
<dbReference type="Pfam" id="PF09339">
    <property type="entry name" value="HTH_IclR"/>
    <property type="match status" value="1"/>
</dbReference>
<evidence type="ECO:0000313" key="7">
    <source>
        <dbReference type="Proteomes" id="UP000281094"/>
    </source>
</evidence>
<dbReference type="SUPFAM" id="SSF55781">
    <property type="entry name" value="GAF domain-like"/>
    <property type="match status" value="1"/>
</dbReference>
<dbReference type="Proteomes" id="UP000281094">
    <property type="component" value="Unassembled WGS sequence"/>
</dbReference>
<dbReference type="Gene3D" id="1.10.10.10">
    <property type="entry name" value="Winged helix-like DNA-binding domain superfamily/Winged helix DNA-binding domain"/>
    <property type="match status" value="1"/>
</dbReference>
<dbReference type="PROSITE" id="PS51078">
    <property type="entry name" value="ICLR_ED"/>
    <property type="match status" value="1"/>
</dbReference>
<evidence type="ECO:0000256" key="1">
    <source>
        <dbReference type="ARBA" id="ARBA00023015"/>
    </source>
</evidence>
<dbReference type="InterPro" id="IPR036390">
    <property type="entry name" value="WH_DNA-bd_sf"/>
</dbReference>
<dbReference type="PANTHER" id="PTHR30136">
    <property type="entry name" value="HELIX-TURN-HELIX TRANSCRIPTIONAL REGULATOR, ICLR FAMILY"/>
    <property type="match status" value="1"/>
</dbReference>
<evidence type="ECO:0000256" key="2">
    <source>
        <dbReference type="ARBA" id="ARBA00023125"/>
    </source>
</evidence>
<dbReference type="InterPro" id="IPR050707">
    <property type="entry name" value="HTH_MetabolicPath_Reg"/>
</dbReference>
<dbReference type="Pfam" id="PF01614">
    <property type="entry name" value="IclR_C"/>
    <property type="match status" value="1"/>
</dbReference>
<dbReference type="SMART" id="SM00346">
    <property type="entry name" value="HTH_ICLR"/>
    <property type="match status" value="1"/>
</dbReference>
<evidence type="ECO:0000259" key="4">
    <source>
        <dbReference type="PROSITE" id="PS51077"/>
    </source>
</evidence>
<protein>
    <submittedName>
        <fullName evidence="6">IclR family transcriptional regulator</fullName>
    </submittedName>
</protein>
<evidence type="ECO:0000256" key="3">
    <source>
        <dbReference type="ARBA" id="ARBA00023163"/>
    </source>
</evidence>
<keyword evidence="2" id="KW-0238">DNA-binding</keyword>
<reference evidence="6 7" key="1">
    <citation type="submission" date="2018-10" db="EMBL/GenBank/DDBJ databases">
        <title>Notoacmeibacter sp. M2BS9Y-3-1, whole genome shotgun sequence.</title>
        <authorList>
            <person name="Tuo L."/>
        </authorList>
    </citation>
    <scope>NUCLEOTIDE SEQUENCE [LARGE SCALE GENOMIC DNA]</scope>
    <source>
        <strain evidence="6 7">M2BS9Y-3-1</strain>
    </source>
</reference>
<accession>A0A3L7J3V5</accession>
<evidence type="ECO:0000259" key="5">
    <source>
        <dbReference type="PROSITE" id="PS51078"/>
    </source>
</evidence>
<name>A0A3L7J3V5_9HYPH</name>
<dbReference type="PROSITE" id="PS51077">
    <property type="entry name" value="HTH_ICLR"/>
    <property type="match status" value="1"/>
</dbReference>
<dbReference type="Gene3D" id="3.30.450.40">
    <property type="match status" value="1"/>
</dbReference>
<feature type="domain" description="HTH iclR-type" evidence="4">
    <location>
        <begin position="3"/>
        <end position="65"/>
    </location>
</feature>
<evidence type="ECO:0000313" key="6">
    <source>
        <dbReference type="EMBL" id="RLQ85263.1"/>
    </source>
</evidence>
<dbReference type="GO" id="GO:0003677">
    <property type="term" value="F:DNA binding"/>
    <property type="evidence" value="ECO:0007669"/>
    <property type="project" value="UniProtKB-KW"/>
</dbReference>
<dbReference type="AlphaFoldDB" id="A0A3L7J3V5"/>
<dbReference type="InterPro" id="IPR005471">
    <property type="entry name" value="Tscrpt_reg_IclR_N"/>
</dbReference>
<dbReference type="RefSeq" id="WP_121646680.1">
    <property type="nucleotide sequence ID" value="NZ_RCWN01000002.1"/>
</dbReference>
<gene>
    <name evidence="6" type="ORF">D8780_14990</name>
</gene>
<dbReference type="InterPro" id="IPR014757">
    <property type="entry name" value="Tscrpt_reg_IclR_C"/>
</dbReference>
<keyword evidence="1" id="KW-0805">Transcription regulation</keyword>
<dbReference type="EMBL" id="RCWN01000002">
    <property type="protein sequence ID" value="RLQ85263.1"/>
    <property type="molecule type" value="Genomic_DNA"/>
</dbReference>
<dbReference type="InterPro" id="IPR036388">
    <property type="entry name" value="WH-like_DNA-bd_sf"/>
</dbReference>
<sequence>MAVRQIENLIALLEYFAERQEPATLADIARDFGWPRSSAHNILITLSYAGYLYEPKARGGYYPSSRWTQLGQAFSDGEPLPEALRNIIVDLGKRTGETAWISAPSGLYAVFLAVVESLAAVRYAAQVGNRVPIHITASGQALMSQMPERDREILLRKASYGNWGRNAARSIEEVRQQMAEAAERGWFKSASYFSPDLGGVAVPIVLGSRVFSVTVAGPIYRMEDRFAPYAEEIYAAIARELGADHCARTLKGIRLP</sequence>
<organism evidence="6 7">
    <name type="scientific">Notoacmeibacter ruber</name>
    <dbReference type="NCBI Taxonomy" id="2670375"/>
    <lineage>
        <taxon>Bacteria</taxon>
        <taxon>Pseudomonadati</taxon>
        <taxon>Pseudomonadota</taxon>
        <taxon>Alphaproteobacteria</taxon>
        <taxon>Hyphomicrobiales</taxon>
        <taxon>Notoacmeibacteraceae</taxon>
        <taxon>Notoacmeibacter</taxon>
    </lineage>
</organism>
<proteinExistence type="predicted"/>
<dbReference type="PANTHER" id="PTHR30136:SF35">
    <property type="entry name" value="HTH-TYPE TRANSCRIPTIONAL REGULATOR RV1719"/>
    <property type="match status" value="1"/>
</dbReference>
<dbReference type="InterPro" id="IPR029016">
    <property type="entry name" value="GAF-like_dom_sf"/>
</dbReference>
<dbReference type="GO" id="GO:0045892">
    <property type="term" value="P:negative regulation of DNA-templated transcription"/>
    <property type="evidence" value="ECO:0007669"/>
    <property type="project" value="TreeGrafter"/>
</dbReference>